<dbReference type="Pfam" id="PF13855">
    <property type="entry name" value="LRR_8"/>
    <property type="match status" value="1"/>
</dbReference>
<dbReference type="SUPFAM" id="SSF52058">
    <property type="entry name" value="L domain-like"/>
    <property type="match status" value="1"/>
</dbReference>
<protein>
    <submittedName>
        <fullName evidence="5">RHS repeat-associated core domain-containing protein</fullName>
    </submittedName>
</protein>
<sequence>MGKKKLGVDVTQADLDKVIDLMPYASDGGGYIPNGITLLHNLQTIQADQANITGTIPESIGELKKLTYINLSYNQLTGHIPTSIGKLSKLARLNLSHNKLTGEVPESIMNISKLQIFDLSYNRFLGLLDNIARFISNIPRYDLSSNEFTVLDNENLRLLTQSNQPEPKLGLVDKNFFHPDNRGFYAGRSLLAHYMNLGFEGVIFKNKPNEPLYLFSETEANSLKIGHANSPTVTNDGPKDLSPEHTYTVWDSSGNVIFNGKPDENFSFIPPKTEEAYTVQMDNPNPPRVGKEDDPTDIFASNFLAYNIGFFRLNVSLFSSFSPKDLSNVDPYTHALQGEINKPFTLNAEINGNGKKFYPDIPYTHSYFFSDSIYVTYLKVELKPTLLNKMKIDPDSFTMVGGTPAGIVTPTDGGYYLPINSNVQARADVPSRTLSFDVIPTSLVSLAEGKDGIISTVETIAGKASSKSQTIVVKDGKLEFNAVPPDLNFEAGKISNATVNIGRADPAWKIIVKDTRLKKGAWDVTAKQLTPFTNADNDKLPDSLIYRKKGQQDQIINSTSSVLVYHKATEGDDYYPVSWSQDEGPLLEILPGQAKNFK</sequence>
<dbReference type="PANTHER" id="PTHR48056:SF81">
    <property type="entry name" value="RECEPTOR PROTEIN-TYROSINE KINASE CEPR1"/>
    <property type="match status" value="1"/>
</dbReference>
<dbReference type="Gene3D" id="3.80.10.10">
    <property type="entry name" value="Ribonuclease Inhibitor"/>
    <property type="match status" value="1"/>
</dbReference>
<comment type="caution">
    <text evidence="5">The sequence shown here is derived from an EMBL/GenBank/DDBJ whole genome shotgun (WGS) entry which is preliminary data.</text>
</comment>
<gene>
    <name evidence="5" type="ORF">MFLO_12331</name>
</gene>
<evidence type="ECO:0000256" key="3">
    <source>
        <dbReference type="ARBA" id="ARBA00022741"/>
    </source>
</evidence>
<dbReference type="PANTHER" id="PTHR48056">
    <property type="entry name" value="LRR RECEPTOR-LIKE SERINE/THREONINE-PROTEIN KINASE-RELATED"/>
    <property type="match status" value="1"/>
</dbReference>
<reference evidence="5 6" key="1">
    <citation type="journal article" date="2014" name="Int. J. Syst. Evol. Microbiol.">
        <title>Listeria floridensis sp. nov., Listeria aquatica sp. nov., Listeria cornellensis sp. nov., Listeria riparia sp. nov. and Listeria grandensis sp. nov., from agricultural and natural environments.</title>
        <authorList>
            <person name="den Bakker H.C."/>
            <person name="Warchocki S."/>
            <person name="Wright E.M."/>
            <person name="Allred A.F."/>
            <person name="Ahlstrom C."/>
            <person name="Manuel C.S."/>
            <person name="Stasiewicz M.J."/>
            <person name="Burrell A."/>
            <person name="Roof S."/>
            <person name="Strawn L."/>
            <person name="Fortes E.D."/>
            <person name="Nightingale K.K."/>
            <person name="Kephart D."/>
            <person name="Wiedmann M."/>
        </authorList>
    </citation>
    <scope>NUCLEOTIDE SEQUENCE [LARGE SCALE GENOMIC DNA]</scope>
    <source>
        <strain evidence="5 6">FSL S10-1187</strain>
    </source>
</reference>
<dbReference type="EMBL" id="AODF01000028">
    <property type="protein sequence ID" value="EUJ28526.1"/>
    <property type="molecule type" value="Genomic_DNA"/>
</dbReference>
<dbReference type="InterPro" id="IPR032675">
    <property type="entry name" value="LRR_dom_sf"/>
</dbReference>
<dbReference type="InterPro" id="IPR001611">
    <property type="entry name" value="Leu-rich_rpt"/>
</dbReference>
<evidence type="ECO:0000313" key="6">
    <source>
        <dbReference type="Proteomes" id="UP000019249"/>
    </source>
</evidence>
<organism evidence="5 6">
    <name type="scientific">Listeria floridensis FSL S10-1187</name>
    <dbReference type="NCBI Taxonomy" id="1265817"/>
    <lineage>
        <taxon>Bacteria</taxon>
        <taxon>Bacillati</taxon>
        <taxon>Bacillota</taxon>
        <taxon>Bacilli</taxon>
        <taxon>Bacillales</taxon>
        <taxon>Listeriaceae</taxon>
        <taxon>Listeria</taxon>
    </lineage>
</organism>
<proteinExistence type="predicted"/>
<evidence type="ECO:0000313" key="5">
    <source>
        <dbReference type="EMBL" id="EUJ28526.1"/>
    </source>
</evidence>
<keyword evidence="3" id="KW-0547">Nucleotide-binding</keyword>
<accession>A0ABN0RD39</accession>
<dbReference type="Proteomes" id="UP000019249">
    <property type="component" value="Unassembled WGS sequence"/>
</dbReference>
<dbReference type="InterPro" id="IPR050647">
    <property type="entry name" value="Plant_LRR-RLKs"/>
</dbReference>
<keyword evidence="2" id="KW-0677">Repeat</keyword>
<evidence type="ECO:0000256" key="4">
    <source>
        <dbReference type="ARBA" id="ARBA00022840"/>
    </source>
</evidence>
<keyword evidence="1" id="KW-0433">Leucine-rich repeat</keyword>
<keyword evidence="4" id="KW-0067">ATP-binding</keyword>
<evidence type="ECO:0000256" key="1">
    <source>
        <dbReference type="ARBA" id="ARBA00022614"/>
    </source>
</evidence>
<evidence type="ECO:0000256" key="2">
    <source>
        <dbReference type="ARBA" id="ARBA00022737"/>
    </source>
</evidence>
<keyword evidence="6" id="KW-1185">Reference proteome</keyword>
<name>A0ABN0RD39_9LIST</name>
<dbReference type="RefSeq" id="WP_051993616.1">
    <property type="nucleotide sequence ID" value="NZ_AODF01000028.1"/>
</dbReference>